<feature type="compositionally biased region" description="Basic and acidic residues" evidence="1">
    <location>
        <begin position="1"/>
        <end position="11"/>
    </location>
</feature>
<dbReference type="SMART" id="SM00408">
    <property type="entry name" value="IGc2"/>
    <property type="match status" value="2"/>
</dbReference>
<dbReference type="InterPro" id="IPR003599">
    <property type="entry name" value="Ig_sub"/>
</dbReference>
<dbReference type="RefSeq" id="XP_058986867.1">
    <property type="nucleotide sequence ID" value="XM_059130884.1"/>
</dbReference>
<feature type="compositionally biased region" description="Polar residues" evidence="1">
    <location>
        <begin position="40"/>
        <end position="56"/>
    </location>
</feature>
<accession>A0ABM3VM43</accession>
<dbReference type="Pfam" id="PF13927">
    <property type="entry name" value="Ig_3"/>
    <property type="match status" value="1"/>
</dbReference>
<gene>
    <name evidence="4" type="primary">LOC101894838</name>
</gene>
<proteinExistence type="predicted"/>
<dbReference type="InterPro" id="IPR013783">
    <property type="entry name" value="Ig-like_fold"/>
</dbReference>
<dbReference type="SUPFAM" id="SSF48726">
    <property type="entry name" value="Immunoglobulin"/>
    <property type="match status" value="2"/>
</dbReference>
<evidence type="ECO:0000259" key="2">
    <source>
        <dbReference type="PROSITE" id="PS50835"/>
    </source>
</evidence>
<protein>
    <submittedName>
        <fullName evidence="4">Uncharacterized protein LOC101894838</fullName>
    </submittedName>
</protein>
<evidence type="ECO:0000313" key="4">
    <source>
        <dbReference type="RefSeq" id="XP_058986867.1"/>
    </source>
</evidence>
<feature type="compositionally biased region" description="Basic residues" evidence="1">
    <location>
        <begin position="25"/>
        <end position="35"/>
    </location>
</feature>
<name>A0ABM3VM43_MUSDO</name>
<dbReference type="SMART" id="SM00409">
    <property type="entry name" value="IG"/>
    <property type="match status" value="2"/>
</dbReference>
<dbReference type="Gene3D" id="2.60.40.10">
    <property type="entry name" value="Immunoglobulins"/>
    <property type="match status" value="2"/>
</dbReference>
<feature type="region of interest" description="Disordered" evidence="1">
    <location>
        <begin position="1"/>
        <end position="59"/>
    </location>
</feature>
<dbReference type="Proteomes" id="UP001652621">
    <property type="component" value="Unplaced"/>
</dbReference>
<feature type="domain" description="Ig-like" evidence="2">
    <location>
        <begin position="205"/>
        <end position="308"/>
    </location>
</feature>
<dbReference type="InterPro" id="IPR003598">
    <property type="entry name" value="Ig_sub2"/>
</dbReference>
<sequence>MARQRLQEKQHQSQPLLDHQPPHPHPSHQQHHHHQPQMLECQQSSQLPPESSFTSTYHHHKTRRHHFPRCGLVLLIFLTVIKESLTTYSTSYTALETTTVSPTNLLPYFDFDVPRNVTVTVGQTGFLHCRVERLGDKDVSWIRKRDLHILTAGSTTYTSDQRFQVLRPENSGNWTLQIKYPQPRDSGIYECQINTEPKMSLSYTFNVVELKANIIGPTDLYVKSGSDINLTCKIMQGPHELGNIFWYKGLEIIDTSTNQNEIDSGIRITTENDWSDGLTSRLKIRRAMPSDTGNYTCVPTIAKSSSVYVHVIIGEHPAAMQHNSSKMHSSNFYLSICCMLFTILTCCLQHLMSTTIAATATTTISRTLMLPPSAATLSARQHKTRKPAVTKIIQTKEILSSAAVASPSSGPISRTSALTNGNQKSTAVSNVVVATATSTLTDNTSSSNTATTTTTTTATISRLMSCRSSILR</sequence>
<dbReference type="InterPro" id="IPR007110">
    <property type="entry name" value="Ig-like_dom"/>
</dbReference>
<dbReference type="InterPro" id="IPR036179">
    <property type="entry name" value="Ig-like_dom_sf"/>
</dbReference>
<dbReference type="GeneID" id="101894838"/>
<dbReference type="Pfam" id="PF07686">
    <property type="entry name" value="V-set"/>
    <property type="match status" value="1"/>
</dbReference>
<dbReference type="PANTHER" id="PTHR23279:SF7">
    <property type="entry name" value="DEFECTIVE PROBOSCIS EXTENSION RESPONSE 1, ISOFORM A"/>
    <property type="match status" value="1"/>
</dbReference>
<feature type="domain" description="Ig-like" evidence="2">
    <location>
        <begin position="107"/>
        <end position="202"/>
    </location>
</feature>
<dbReference type="InterPro" id="IPR013106">
    <property type="entry name" value="Ig_V-set"/>
</dbReference>
<dbReference type="PROSITE" id="PS50835">
    <property type="entry name" value="IG_LIKE"/>
    <property type="match status" value="2"/>
</dbReference>
<dbReference type="InterPro" id="IPR037448">
    <property type="entry name" value="Zig-8"/>
</dbReference>
<reference evidence="4" key="1">
    <citation type="submission" date="2025-08" db="UniProtKB">
        <authorList>
            <consortium name="RefSeq"/>
        </authorList>
    </citation>
    <scope>IDENTIFICATION</scope>
    <source>
        <strain evidence="4">Aabys</strain>
        <tissue evidence="4">Whole body</tissue>
    </source>
</reference>
<organism evidence="3 4">
    <name type="scientific">Musca domestica</name>
    <name type="common">House fly</name>
    <dbReference type="NCBI Taxonomy" id="7370"/>
    <lineage>
        <taxon>Eukaryota</taxon>
        <taxon>Metazoa</taxon>
        <taxon>Ecdysozoa</taxon>
        <taxon>Arthropoda</taxon>
        <taxon>Hexapoda</taxon>
        <taxon>Insecta</taxon>
        <taxon>Pterygota</taxon>
        <taxon>Neoptera</taxon>
        <taxon>Endopterygota</taxon>
        <taxon>Diptera</taxon>
        <taxon>Brachycera</taxon>
        <taxon>Muscomorpha</taxon>
        <taxon>Muscoidea</taxon>
        <taxon>Muscidae</taxon>
        <taxon>Musca</taxon>
    </lineage>
</organism>
<dbReference type="PANTHER" id="PTHR23279">
    <property type="entry name" value="DEFECTIVE PROBOSCIS EXTENSION RESPONSE DPR -RELATED"/>
    <property type="match status" value="1"/>
</dbReference>
<keyword evidence="3" id="KW-1185">Reference proteome</keyword>
<evidence type="ECO:0000313" key="3">
    <source>
        <dbReference type="Proteomes" id="UP001652621"/>
    </source>
</evidence>
<evidence type="ECO:0000256" key="1">
    <source>
        <dbReference type="SAM" id="MobiDB-lite"/>
    </source>
</evidence>